<accession>A0A0G1YDE1</accession>
<gene>
    <name evidence="1" type="ORF">UY48_C0006G0050</name>
</gene>
<protein>
    <submittedName>
        <fullName evidence="1">Uncharacterized protein</fullName>
    </submittedName>
</protein>
<dbReference type="AlphaFoldDB" id="A0A0G1YDE1"/>
<proteinExistence type="predicted"/>
<dbReference type="EMBL" id="LCQD01000006">
    <property type="protein sequence ID" value="KKW12997.1"/>
    <property type="molecule type" value="Genomic_DNA"/>
</dbReference>
<reference evidence="1 2" key="1">
    <citation type="journal article" date="2015" name="Nature">
        <title>rRNA introns, odd ribosomes, and small enigmatic genomes across a large radiation of phyla.</title>
        <authorList>
            <person name="Brown C.T."/>
            <person name="Hug L.A."/>
            <person name="Thomas B.C."/>
            <person name="Sharon I."/>
            <person name="Castelle C.J."/>
            <person name="Singh A."/>
            <person name="Wilkins M.J."/>
            <person name="Williams K.H."/>
            <person name="Banfield J.F."/>
        </authorList>
    </citation>
    <scope>NUCLEOTIDE SEQUENCE [LARGE SCALE GENOMIC DNA]</scope>
</reference>
<comment type="caution">
    <text evidence="1">The sequence shown here is derived from an EMBL/GenBank/DDBJ whole genome shotgun (WGS) entry which is preliminary data.</text>
</comment>
<evidence type="ECO:0000313" key="1">
    <source>
        <dbReference type="EMBL" id="KKW12997.1"/>
    </source>
</evidence>
<organism evidence="1 2">
    <name type="scientific">Candidatus Gottesmanbacteria bacterium GW2011_GWB1_49_7</name>
    <dbReference type="NCBI Taxonomy" id="1618448"/>
    <lineage>
        <taxon>Bacteria</taxon>
        <taxon>Candidatus Gottesmaniibacteriota</taxon>
    </lineage>
</organism>
<dbReference type="Proteomes" id="UP000034588">
    <property type="component" value="Unassembled WGS sequence"/>
</dbReference>
<evidence type="ECO:0000313" key="2">
    <source>
        <dbReference type="Proteomes" id="UP000034588"/>
    </source>
</evidence>
<sequence length="89" mass="10147">MSNIKITIVYIGAPQAADYEPTTKHLETFEAAPFLGAAFKTWRKVEITNDDYRTRYQRDRYRSFLGGCPTLDDPREFPIGTGRQAPSNC</sequence>
<name>A0A0G1YDE1_9BACT</name>